<organism evidence="1 2">
    <name type="scientific">Cichorium intybus</name>
    <name type="common">Chicory</name>
    <dbReference type="NCBI Taxonomy" id="13427"/>
    <lineage>
        <taxon>Eukaryota</taxon>
        <taxon>Viridiplantae</taxon>
        <taxon>Streptophyta</taxon>
        <taxon>Embryophyta</taxon>
        <taxon>Tracheophyta</taxon>
        <taxon>Spermatophyta</taxon>
        <taxon>Magnoliopsida</taxon>
        <taxon>eudicotyledons</taxon>
        <taxon>Gunneridae</taxon>
        <taxon>Pentapetalae</taxon>
        <taxon>asterids</taxon>
        <taxon>campanulids</taxon>
        <taxon>Asterales</taxon>
        <taxon>Asteraceae</taxon>
        <taxon>Cichorioideae</taxon>
        <taxon>Cichorieae</taxon>
        <taxon>Cichoriinae</taxon>
        <taxon>Cichorium</taxon>
    </lineage>
</organism>
<keyword evidence="2" id="KW-1185">Reference proteome</keyword>
<reference evidence="1 2" key="2">
    <citation type="journal article" date="2022" name="Mol. Ecol. Resour.">
        <title>The genomes of chicory, endive, great burdock and yacon provide insights into Asteraceae paleo-polyploidization history and plant inulin production.</title>
        <authorList>
            <person name="Fan W."/>
            <person name="Wang S."/>
            <person name="Wang H."/>
            <person name="Wang A."/>
            <person name="Jiang F."/>
            <person name="Liu H."/>
            <person name="Zhao H."/>
            <person name="Xu D."/>
            <person name="Zhang Y."/>
        </authorList>
    </citation>
    <scope>NUCLEOTIDE SEQUENCE [LARGE SCALE GENOMIC DNA]</scope>
    <source>
        <strain evidence="2">cv. Punajuju</strain>
        <tissue evidence="1">Leaves</tissue>
    </source>
</reference>
<comment type="caution">
    <text evidence="1">The sequence shown here is derived from an EMBL/GenBank/DDBJ whole genome shotgun (WGS) entry which is preliminary data.</text>
</comment>
<proteinExistence type="predicted"/>
<dbReference type="EMBL" id="CM042009">
    <property type="protein sequence ID" value="KAI3788216.1"/>
    <property type="molecule type" value="Genomic_DNA"/>
</dbReference>
<sequence length="353" mass="40198">MDVVIDKNYFRVRVIETEDKVFFPCVNVHEDQVLEVNSEEEDEGEEDDCSRSSDENYSEDFSVGEEEESYGESMVQETSPEESIMKGGGEDTVENNNKNNINKYEEYNTTKEKLSECNFENQNSFENSNKNGEKENGEEGIENSSPITDKERTNTSPVKVGCEVDSDPACLAQKITEPKEAGIKTIHTGEERKNETSLVKSPYIEKLPVSLNGVSNKLKILLSRNTPIKDKIENVSEEEKEKRSMSQREKEDSDLEEFGGEMGFRTQEGGKDQNRRDVVERRITRSQSCQFLKNECRKVMNSQRVKSQELKLGIEYDMDRLTEVGNECGIQRRKESKKGQKRGISNGDSTGKP</sequence>
<dbReference type="Proteomes" id="UP001055811">
    <property type="component" value="Linkage Group LG01"/>
</dbReference>
<evidence type="ECO:0000313" key="2">
    <source>
        <dbReference type="Proteomes" id="UP001055811"/>
    </source>
</evidence>
<accession>A0ACB9GYU9</accession>
<evidence type="ECO:0000313" key="1">
    <source>
        <dbReference type="EMBL" id="KAI3788216.1"/>
    </source>
</evidence>
<name>A0ACB9GYU9_CICIN</name>
<gene>
    <name evidence="1" type="ORF">L2E82_00960</name>
</gene>
<protein>
    <submittedName>
        <fullName evidence="1">Uncharacterized protein</fullName>
    </submittedName>
</protein>
<reference evidence="2" key="1">
    <citation type="journal article" date="2022" name="Mol. Ecol. Resour.">
        <title>The genomes of chicory, endive, great burdock and yacon provide insights into Asteraceae palaeo-polyploidization history and plant inulin production.</title>
        <authorList>
            <person name="Fan W."/>
            <person name="Wang S."/>
            <person name="Wang H."/>
            <person name="Wang A."/>
            <person name="Jiang F."/>
            <person name="Liu H."/>
            <person name="Zhao H."/>
            <person name="Xu D."/>
            <person name="Zhang Y."/>
        </authorList>
    </citation>
    <scope>NUCLEOTIDE SEQUENCE [LARGE SCALE GENOMIC DNA]</scope>
    <source>
        <strain evidence="2">cv. Punajuju</strain>
    </source>
</reference>